<dbReference type="RefSeq" id="WP_394830312.1">
    <property type="nucleotide sequence ID" value="NZ_CP089929.1"/>
</dbReference>
<keyword evidence="1 3" id="KW-0732">Signal</keyword>
<dbReference type="PROSITE" id="PS51257">
    <property type="entry name" value="PROKAR_LIPOPROTEIN"/>
    <property type="match status" value="1"/>
</dbReference>
<feature type="region of interest" description="Disordered" evidence="2">
    <location>
        <begin position="390"/>
        <end position="416"/>
    </location>
</feature>
<evidence type="ECO:0000256" key="1">
    <source>
        <dbReference type="ARBA" id="ARBA00022729"/>
    </source>
</evidence>
<accession>A0ABZ2KPX8</accession>
<reference evidence="4" key="1">
    <citation type="submission" date="2021-12" db="EMBL/GenBank/DDBJ databases">
        <title>Discovery of the Pendulisporaceae a myxobacterial family with distinct sporulation behavior and unique specialized metabolism.</title>
        <authorList>
            <person name="Garcia R."/>
            <person name="Popoff A."/>
            <person name="Bader C.D."/>
            <person name="Loehr J."/>
            <person name="Walesch S."/>
            <person name="Walt C."/>
            <person name="Boldt J."/>
            <person name="Bunk B."/>
            <person name="Haeckl F.J.F.P.J."/>
            <person name="Gunesch A.P."/>
            <person name="Birkelbach J."/>
            <person name="Nuebel U."/>
            <person name="Pietschmann T."/>
            <person name="Bach T."/>
            <person name="Mueller R."/>
        </authorList>
    </citation>
    <scope>NUCLEOTIDE SEQUENCE</scope>
    <source>
        <strain evidence="4">MSr11367</strain>
    </source>
</reference>
<evidence type="ECO:0000313" key="5">
    <source>
        <dbReference type="Proteomes" id="UP001374803"/>
    </source>
</evidence>
<organism evidence="4 5">
    <name type="scientific">Pendulispora rubella</name>
    <dbReference type="NCBI Taxonomy" id="2741070"/>
    <lineage>
        <taxon>Bacteria</taxon>
        <taxon>Pseudomonadati</taxon>
        <taxon>Myxococcota</taxon>
        <taxon>Myxococcia</taxon>
        <taxon>Myxococcales</taxon>
        <taxon>Sorangiineae</taxon>
        <taxon>Pendulisporaceae</taxon>
        <taxon>Pendulispora</taxon>
    </lineage>
</organism>
<evidence type="ECO:0000256" key="3">
    <source>
        <dbReference type="SAM" id="SignalP"/>
    </source>
</evidence>
<keyword evidence="5" id="KW-1185">Reference proteome</keyword>
<protein>
    <submittedName>
        <fullName evidence="4">VCBS repeat-containing protein</fullName>
    </submittedName>
</protein>
<dbReference type="Gene3D" id="2.130.10.10">
    <property type="entry name" value="YVTN repeat-like/Quinoprotein amine dehydrogenase"/>
    <property type="match status" value="1"/>
</dbReference>
<feature type="compositionally biased region" description="Pro residues" evidence="2">
    <location>
        <begin position="399"/>
        <end position="411"/>
    </location>
</feature>
<sequence length="1075" mass="114459">MTTRLRTGTGFVSLLALLSACSSASAERAELPQTASAEAAACAPAPAPGPLQSYGDQAAIFQNDATNVQYDVLTQHNDLARTGASTHENILTPSNVKSGFGYLGSVPVSGKIYAQPLYVENAAVSCGGAAVKNANIAYVATLDNIVYAIDVQSQAICWKTPTLGCGENGDPLLGFNPEQREGPGAVTVGIVSTPVVDLAKSIMYAVTREFSGSPTPATHFFVNSIDTRTGALVGRAEVKSDGTNGCNNLAFQPAYHNNRPGLALVQNKLFLGFGSTRGEDDEVPYHGFVIGFDVSDPSRPTPLARVFCSTPNSIGGGIWQSGGGLASDGSAIYLMTGNGAYQFINGDIKNPDTSVPEGPKPGDYADSFVKLPLSYFNAGSTTPVQAYTDQRRTAELQPSNPPPPNQPPNPPTYRLRNNGFDHTIYWGRERADADLGSGGTLLLGGRVIGGGKDGRLYLLNAADMAHRQSFQAFVDGDNGLGTDASYSSMYSYQQPYYSGPNIHGAPLAWDVSSRGGGAGTYVYAWSEKDSLKRFEVRQGLFTDTRDATPANPVPSPHGEVMSQFRSMPGGFLSLSANGATNGIVWGIVEEPYPTKTSADDQHDHNPAARCGPGLATGEACGGCMVGPNSDTFVEYCDATQGYVQGRLYAFAADDNGRGLLPLLWGDKRVPAGKTPNNLIRRYSKFTSPTIAHGKVIVATGNNEVQFYGLKSSPAPARRADDLMAVWPESNSASFAMYRSNGPTAASFAPHFAWATKDGGWNPTNWMAGDYDGDGISDVVNAWPNGFVGPTVLNGLAMRRSTGNASAPYETTSQWAGTLSAIPNTNPTQWTWNRGGDGTWNPTAQWLSGDYDGDGRTDVVTISNDGTNSPSLSVFRAASNGIRFEHSFLWSWRDAGWIDPPNINWVSGDFDGDGLSDIAAIWNDNGANRITVRRSLRSAFEANWHWIVPTGTYAPNTKWFAGDFDGDGLSDIASAEKSGDSAVFRIYRSTGTQFQLVYTGNPDGGWGNDVKMVAGDFNADGKADIAAVWNKGNLNDIVVRTSTGTGFAPAQSWQQPGGFYGGWEPSTVWLAGKFRR</sequence>
<dbReference type="PANTHER" id="PTHR46580:SF2">
    <property type="entry name" value="MAM DOMAIN-CONTAINING PROTEIN"/>
    <property type="match status" value="1"/>
</dbReference>
<dbReference type="SUPFAM" id="SSF50998">
    <property type="entry name" value="Quinoprotein alcohol dehydrogenase-like"/>
    <property type="match status" value="1"/>
</dbReference>
<dbReference type="InterPro" id="IPR013517">
    <property type="entry name" value="FG-GAP"/>
</dbReference>
<dbReference type="Gene3D" id="2.40.128.340">
    <property type="match status" value="2"/>
</dbReference>
<dbReference type="Proteomes" id="UP001374803">
    <property type="component" value="Chromosome"/>
</dbReference>
<feature type="chain" id="PRO_5045663786" evidence="3">
    <location>
        <begin position="27"/>
        <end position="1075"/>
    </location>
</feature>
<evidence type="ECO:0000256" key="2">
    <source>
        <dbReference type="SAM" id="MobiDB-lite"/>
    </source>
</evidence>
<dbReference type="InterPro" id="IPR011047">
    <property type="entry name" value="Quinoprotein_ADH-like_sf"/>
</dbReference>
<feature type="signal peptide" evidence="3">
    <location>
        <begin position="1"/>
        <end position="26"/>
    </location>
</feature>
<dbReference type="InterPro" id="IPR028994">
    <property type="entry name" value="Integrin_alpha_N"/>
</dbReference>
<gene>
    <name evidence="4" type="ORF">LVJ94_27770</name>
</gene>
<dbReference type="SUPFAM" id="SSF69318">
    <property type="entry name" value="Integrin alpha N-terminal domain"/>
    <property type="match status" value="1"/>
</dbReference>
<dbReference type="PANTHER" id="PTHR46580">
    <property type="entry name" value="SENSOR KINASE-RELATED"/>
    <property type="match status" value="1"/>
</dbReference>
<name>A0ABZ2KPX8_9BACT</name>
<dbReference type="EMBL" id="CP089983">
    <property type="protein sequence ID" value="WXB00711.1"/>
    <property type="molecule type" value="Genomic_DNA"/>
</dbReference>
<dbReference type="InterPro" id="IPR015943">
    <property type="entry name" value="WD40/YVTN_repeat-like_dom_sf"/>
</dbReference>
<evidence type="ECO:0000313" key="4">
    <source>
        <dbReference type="EMBL" id="WXB00711.1"/>
    </source>
</evidence>
<proteinExistence type="predicted"/>
<dbReference type="Pfam" id="PF13517">
    <property type="entry name" value="FG-GAP_3"/>
    <property type="match status" value="1"/>
</dbReference>